<dbReference type="InterPro" id="IPR046960">
    <property type="entry name" value="PPR_At4g14850-like_plant"/>
</dbReference>
<evidence type="ECO:0000256" key="1">
    <source>
        <dbReference type="ARBA" id="ARBA00022737"/>
    </source>
</evidence>
<dbReference type="Pfam" id="PF12854">
    <property type="entry name" value="PPR_1"/>
    <property type="match status" value="1"/>
</dbReference>
<dbReference type="FunFam" id="1.25.40.10:FF:000184">
    <property type="entry name" value="Pentatricopeptide repeat-containing protein, chloroplastic"/>
    <property type="match status" value="1"/>
</dbReference>
<dbReference type="GO" id="GO:0003723">
    <property type="term" value="F:RNA binding"/>
    <property type="evidence" value="ECO:0007669"/>
    <property type="project" value="InterPro"/>
</dbReference>
<name>A0A200QQ09_MACCD</name>
<sequence length="496" mass="55806">MNSILHCYALCGRIEDARNLFDEMTQRDVVSFNSLIHGYAELGDMDSAFQIFQQVSSPSVVTWTAMVVGFSRNADIMAARRVFEEMPDRDLVSWNAMISGYVQNKVPVEALNLFRRMQTENFKPNAVTIVTVLSACASVGALDTGKWVHMFINKNQLQLNPFLGSALIDMYSKCGVVDFALEVFGYLKEKNTCTWNALINGLAMNGHAEQALDVFNKMRIDRSIRPDKVTFVGVLLACSHGGFIEEGKKHFYCSMKEYGVTPIVEHYACMVDLLGRFGHLNEAQEVIRSMPIAPDMVIWGALLGGCRLHKDVELAERVVLEMEAHGSGDYVLLSNLYASVGRWRDVEKVRKIMKDKGIKKTPGCSSMEVDNMIHEFKSGDKSHPRYTEICEKLEEVGKKMGGDGYLAETSVVLHDIEEEEKEQALGHHSEKLAIGFGLISTAPGTTLRIVKNLRFCNDCHSASKLISKICNREIVVRDRIRFHHFKDGMCSCKDYW</sequence>
<evidence type="ECO:0000259" key="3">
    <source>
        <dbReference type="Pfam" id="PF14432"/>
    </source>
</evidence>
<dbReference type="Pfam" id="PF01535">
    <property type="entry name" value="PPR"/>
    <property type="match status" value="1"/>
</dbReference>
<proteinExistence type="predicted"/>
<dbReference type="OrthoDB" id="185373at2759"/>
<evidence type="ECO:0000256" key="2">
    <source>
        <dbReference type="PROSITE-ProRule" id="PRU00708"/>
    </source>
</evidence>
<reference evidence="4 5" key="1">
    <citation type="journal article" date="2017" name="Mol. Plant">
        <title>The Genome of Medicinal Plant Macleaya cordata Provides New Insights into Benzylisoquinoline Alkaloids Metabolism.</title>
        <authorList>
            <person name="Liu X."/>
            <person name="Liu Y."/>
            <person name="Huang P."/>
            <person name="Ma Y."/>
            <person name="Qing Z."/>
            <person name="Tang Q."/>
            <person name="Cao H."/>
            <person name="Cheng P."/>
            <person name="Zheng Y."/>
            <person name="Yuan Z."/>
            <person name="Zhou Y."/>
            <person name="Liu J."/>
            <person name="Tang Z."/>
            <person name="Zhuo Y."/>
            <person name="Zhang Y."/>
            <person name="Yu L."/>
            <person name="Huang J."/>
            <person name="Yang P."/>
            <person name="Peng Q."/>
            <person name="Zhang J."/>
            <person name="Jiang W."/>
            <person name="Zhang Z."/>
            <person name="Lin K."/>
            <person name="Ro D.K."/>
            <person name="Chen X."/>
            <person name="Xiong X."/>
            <person name="Shang Y."/>
            <person name="Huang S."/>
            <person name="Zeng J."/>
        </authorList>
    </citation>
    <scope>NUCLEOTIDE SEQUENCE [LARGE SCALE GENOMIC DNA]</scope>
    <source>
        <strain evidence="5">cv. BLH2017</strain>
        <tissue evidence="4">Root</tissue>
    </source>
</reference>
<dbReference type="Pfam" id="PF20430">
    <property type="entry name" value="Eplus_motif"/>
    <property type="match status" value="1"/>
</dbReference>
<dbReference type="AlphaFoldDB" id="A0A200QQ09"/>
<dbReference type="EMBL" id="MVGT01001375">
    <property type="protein sequence ID" value="OVA12548.1"/>
    <property type="molecule type" value="Genomic_DNA"/>
</dbReference>
<accession>A0A200QQ09</accession>
<feature type="domain" description="DYW" evidence="3">
    <location>
        <begin position="404"/>
        <end position="496"/>
    </location>
</feature>
<keyword evidence="1" id="KW-0677">Repeat</keyword>
<dbReference type="OMA" id="KICNREI"/>
<dbReference type="InterPro" id="IPR011990">
    <property type="entry name" value="TPR-like_helical_dom_sf"/>
</dbReference>
<dbReference type="Gene3D" id="1.25.40.10">
    <property type="entry name" value="Tetratricopeptide repeat domain"/>
    <property type="match status" value="3"/>
</dbReference>
<dbReference type="GO" id="GO:0008270">
    <property type="term" value="F:zinc ion binding"/>
    <property type="evidence" value="ECO:0007669"/>
    <property type="project" value="InterPro"/>
</dbReference>
<dbReference type="Proteomes" id="UP000195402">
    <property type="component" value="Unassembled WGS sequence"/>
</dbReference>
<feature type="repeat" description="PPR" evidence="2">
    <location>
        <begin position="191"/>
        <end position="226"/>
    </location>
</feature>
<dbReference type="NCBIfam" id="TIGR00756">
    <property type="entry name" value="PPR"/>
    <property type="match status" value="5"/>
</dbReference>
<dbReference type="InterPro" id="IPR046848">
    <property type="entry name" value="E_motif"/>
</dbReference>
<dbReference type="PROSITE" id="PS51375">
    <property type="entry name" value="PPR"/>
    <property type="match status" value="4"/>
</dbReference>
<evidence type="ECO:0000313" key="5">
    <source>
        <dbReference type="Proteomes" id="UP000195402"/>
    </source>
</evidence>
<dbReference type="PANTHER" id="PTHR47926">
    <property type="entry name" value="PENTATRICOPEPTIDE REPEAT-CONTAINING PROTEIN"/>
    <property type="match status" value="1"/>
</dbReference>
<dbReference type="PANTHER" id="PTHR47926:SF436">
    <property type="entry name" value="PENTATRICOPEPTIDE REPEAT-CONTAINING PROTEIN ELI1, CHLOROPLASTIC-LIKE ISOFORM X2"/>
    <property type="match status" value="1"/>
</dbReference>
<feature type="repeat" description="PPR" evidence="2">
    <location>
        <begin position="1"/>
        <end position="27"/>
    </location>
</feature>
<dbReference type="Pfam" id="PF20431">
    <property type="entry name" value="E_motif"/>
    <property type="match status" value="1"/>
</dbReference>
<dbReference type="Pfam" id="PF13041">
    <property type="entry name" value="PPR_2"/>
    <property type="match status" value="2"/>
</dbReference>
<feature type="repeat" description="PPR" evidence="2">
    <location>
        <begin position="90"/>
        <end position="124"/>
    </location>
</feature>
<dbReference type="GO" id="GO:0009451">
    <property type="term" value="P:RNA modification"/>
    <property type="evidence" value="ECO:0007669"/>
    <property type="project" value="InterPro"/>
</dbReference>
<gene>
    <name evidence="4" type="ORF">BVC80_8549g3</name>
</gene>
<dbReference type="FunFam" id="1.25.40.10:FF:000348">
    <property type="entry name" value="Pentatricopeptide repeat-containing protein chloroplastic"/>
    <property type="match status" value="1"/>
</dbReference>
<organism evidence="4 5">
    <name type="scientific">Macleaya cordata</name>
    <name type="common">Five-seeded plume-poppy</name>
    <name type="synonym">Bocconia cordata</name>
    <dbReference type="NCBI Taxonomy" id="56857"/>
    <lineage>
        <taxon>Eukaryota</taxon>
        <taxon>Viridiplantae</taxon>
        <taxon>Streptophyta</taxon>
        <taxon>Embryophyta</taxon>
        <taxon>Tracheophyta</taxon>
        <taxon>Spermatophyta</taxon>
        <taxon>Magnoliopsida</taxon>
        <taxon>Ranunculales</taxon>
        <taxon>Papaveraceae</taxon>
        <taxon>Papaveroideae</taxon>
        <taxon>Macleaya</taxon>
    </lineage>
</organism>
<keyword evidence="5" id="KW-1185">Reference proteome</keyword>
<evidence type="ECO:0000313" key="4">
    <source>
        <dbReference type="EMBL" id="OVA12548.1"/>
    </source>
</evidence>
<dbReference type="InterPro" id="IPR046849">
    <property type="entry name" value="E2_motif"/>
</dbReference>
<comment type="caution">
    <text evidence="4">The sequence shown here is derived from an EMBL/GenBank/DDBJ whole genome shotgun (WGS) entry which is preliminary data.</text>
</comment>
<protein>
    <submittedName>
        <fullName evidence="4">Pentatricopeptide repeat</fullName>
    </submittedName>
</protein>
<dbReference type="InterPro" id="IPR032867">
    <property type="entry name" value="DYW_dom"/>
</dbReference>
<dbReference type="Pfam" id="PF14432">
    <property type="entry name" value="DYW_deaminase"/>
    <property type="match status" value="1"/>
</dbReference>
<feature type="repeat" description="PPR" evidence="2">
    <location>
        <begin position="28"/>
        <end position="62"/>
    </location>
</feature>
<dbReference type="InParanoid" id="A0A200QQ09"/>
<dbReference type="InterPro" id="IPR002885">
    <property type="entry name" value="PPR_rpt"/>
</dbReference>